<gene>
    <name evidence="19" type="ORF">BAU28_21940</name>
</gene>
<dbReference type="InterPro" id="IPR044492">
    <property type="entry name" value="P_typ_ATPase_HD_dom"/>
</dbReference>
<feature type="transmembrane region" description="Helical" evidence="17">
    <location>
        <begin position="1317"/>
        <end position="1338"/>
    </location>
</feature>
<dbReference type="EC" id="7.2.2.10" evidence="3"/>
<dbReference type="Proteomes" id="UP000182788">
    <property type="component" value="Unassembled WGS sequence"/>
</dbReference>
<evidence type="ECO:0000256" key="3">
    <source>
        <dbReference type="ARBA" id="ARBA00012790"/>
    </source>
</evidence>
<dbReference type="NCBIfam" id="TIGR01494">
    <property type="entry name" value="ATPase_P-type"/>
    <property type="match status" value="2"/>
</dbReference>
<dbReference type="GO" id="GO:0005391">
    <property type="term" value="F:P-type sodium:potassium-exchanging transporter activity"/>
    <property type="evidence" value="ECO:0007669"/>
    <property type="project" value="TreeGrafter"/>
</dbReference>
<dbReference type="FunFam" id="2.70.150.10:FF:000016">
    <property type="entry name" value="Calcium-transporting P-type ATPase putative"/>
    <property type="match status" value="1"/>
</dbReference>
<feature type="transmembrane region" description="Helical" evidence="17">
    <location>
        <begin position="1344"/>
        <end position="1367"/>
    </location>
</feature>
<feature type="transmembrane region" description="Helical" evidence="17">
    <location>
        <begin position="1452"/>
        <end position="1470"/>
    </location>
</feature>
<comment type="catalytic activity">
    <reaction evidence="16">
        <text>Ca(2+)(in) + ATP + H2O = Ca(2+)(out) + ADP + phosphate + H(+)</text>
        <dbReference type="Rhea" id="RHEA:18105"/>
        <dbReference type="ChEBI" id="CHEBI:15377"/>
        <dbReference type="ChEBI" id="CHEBI:15378"/>
        <dbReference type="ChEBI" id="CHEBI:29108"/>
        <dbReference type="ChEBI" id="CHEBI:30616"/>
        <dbReference type="ChEBI" id="CHEBI:43474"/>
        <dbReference type="ChEBI" id="CHEBI:456216"/>
        <dbReference type="EC" id="7.2.2.10"/>
    </reaction>
</comment>
<feature type="transmembrane region" description="Helical" evidence="17">
    <location>
        <begin position="154"/>
        <end position="170"/>
    </location>
</feature>
<evidence type="ECO:0000256" key="2">
    <source>
        <dbReference type="ARBA" id="ARBA00005675"/>
    </source>
</evidence>
<evidence type="ECO:0000256" key="16">
    <source>
        <dbReference type="ARBA" id="ARBA00048694"/>
    </source>
</evidence>
<dbReference type="EMBL" id="MAOI01000020">
    <property type="protein sequence ID" value="OJD82024.1"/>
    <property type="molecule type" value="Genomic_DNA"/>
</dbReference>
<keyword evidence="12" id="KW-1278">Translocase</keyword>
<keyword evidence="15 17" id="KW-0472">Membrane</keyword>
<keyword evidence="19" id="KW-0378">Hydrolase</keyword>
<keyword evidence="11" id="KW-0067">ATP-binding</keyword>
<dbReference type="InterPro" id="IPR059000">
    <property type="entry name" value="ATPase_P-type_domA"/>
</dbReference>
<evidence type="ECO:0000256" key="11">
    <source>
        <dbReference type="ARBA" id="ARBA00022840"/>
    </source>
</evidence>
<feature type="transmembrane region" description="Helical" evidence="17">
    <location>
        <begin position="1388"/>
        <end position="1409"/>
    </location>
</feature>
<dbReference type="InterPro" id="IPR001757">
    <property type="entry name" value="P_typ_ATPase"/>
</dbReference>
<dbReference type="Pfam" id="PF08282">
    <property type="entry name" value="Hydrolase_3"/>
    <property type="match status" value="1"/>
</dbReference>
<dbReference type="SMART" id="SM00831">
    <property type="entry name" value="Cation_ATPase_N"/>
    <property type="match status" value="1"/>
</dbReference>
<dbReference type="SFLD" id="SFLDG00002">
    <property type="entry name" value="C1.7:_P-type_atpase_like"/>
    <property type="match status" value="1"/>
</dbReference>
<dbReference type="Pfam" id="PF00690">
    <property type="entry name" value="Cation_ATPase_N"/>
    <property type="match status" value="1"/>
</dbReference>
<dbReference type="GO" id="GO:0030007">
    <property type="term" value="P:intracellular potassium ion homeostasis"/>
    <property type="evidence" value="ECO:0007669"/>
    <property type="project" value="TreeGrafter"/>
</dbReference>
<evidence type="ECO:0000256" key="8">
    <source>
        <dbReference type="ARBA" id="ARBA00022692"/>
    </source>
</evidence>
<dbReference type="GO" id="GO:0006883">
    <property type="term" value="P:intracellular sodium ion homeostasis"/>
    <property type="evidence" value="ECO:0007669"/>
    <property type="project" value="TreeGrafter"/>
</dbReference>
<evidence type="ECO:0000256" key="13">
    <source>
        <dbReference type="ARBA" id="ARBA00022989"/>
    </source>
</evidence>
<evidence type="ECO:0000259" key="18">
    <source>
        <dbReference type="SMART" id="SM00831"/>
    </source>
</evidence>
<keyword evidence="13 17" id="KW-1133">Transmembrane helix</keyword>
<dbReference type="GO" id="GO:1990573">
    <property type="term" value="P:potassium ion import across plasma membrane"/>
    <property type="evidence" value="ECO:0007669"/>
    <property type="project" value="TreeGrafter"/>
</dbReference>
<dbReference type="Pfam" id="PF19991">
    <property type="entry name" value="HMA_2"/>
    <property type="match status" value="1"/>
</dbReference>
<dbReference type="GO" id="GO:1902600">
    <property type="term" value="P:proton transmembrane transport"/>
    <property type="evidence" value="ECO:0007669"/>
    <property type="project" value="TreeGrafter"/>
</dbReference>
<dbReference type="InterPro" id="IPR004014">
    <property type="entry name" value="ATPase_P-typ_cation-transptr_N"/>
</dbReference>
<dbReference type="SUPFAM" id="SSF81665">
    <property type="entry name" value="Calcium ATPase, transmembrane domain M"/>
    <property type="match status" value="1"/>
</dbReference>
<dbReference type="Pfam" id="PF13246">
    <property type="entry name" value="Cation_ATPase"/>
    <property type="match status" value="1"/>
</dbReference>
<dbReference type="InterPro" id="IPR050510">
    <property type="entry name" value="Cation_transp_ATPase_P-type"/>
</dbReference>
<dbReference type="SUPFAM" id="SSF56784">
    <property type="entry name" value="HAD-like"/>
    <property type="match status" value="1"/>
</dbReference>
<keyword evidence="14" id="KW-0406">Ion transport</keyword>
<dbReference type="GO" id="GO:0036376">
    <property type="term" value="P:sodium ion export across plasma membrane"/>
    <property type="evidence" value="ECO:0007669"/>
    <property type="project" value="TreeGrafter"/>
</dbReference>
<evidence type="ECO:0000313" key="20">
    <source>
        <dbReference type="Proteomes" id="UP000182788"/>
    </source>
</evidence>
<dbReference type="PRINTS" id="PR00119">
    <property type="entry name" value="CATATPASE"/>
</dbReference>
<evidence type="ECO:0000256" key="6">
    <source>
        <dbReference type="ARBA" id="ARBA00022553"/>
    </source>
</evidence>
<dbReference type="Gene3D" id="3.40.1110.10">
    <property type="entry name" value="Calcium-transporting ATPase, cytoplasmic domain N"/>
    <property type="match status" value="2"/>
</dbReference>
<feature type="transmembrane region" description="Helical" evidence="17">
    <location>
        <begin position="861"/>
        <end position="881"/>
    </location>
</feature>
<keyword evidence="8 17" id="KW-0812">Transmembrane</keyword>
<comment type="caution">
    <text evidence="19">The sequence shown here is derived from an EMBL/GenBank/DDBJ whole genome shotgun (WGS) entry which is preliminary data.</text>
</comment>
<dbReference type="SUPFAM" id="SSF81660">
    <property type="entry name" value="Metal cation-transporting ATPase, ATP-binding domain N"/>
    <property type="match status" value="2"/>
</dbReference>
<keyword evidence="4" id="KW-0813">Transport</keyword>
<sequence length="1529" mass="167753">MQSKTLKTRFIRSLPGRIRIEIYKLKYNKNMANLILDRFSQAEGIYQVSPSISTGRALITYDINKTSLHNICKIIQLIEEQVTKRKKSSTNNSDEKKELIDCSSSVVSRNNDTVHRKKDEGVPLPLALSVVGLGAFGIKQLFMGRSALARSPGLFYVSGALSVVTGYPFLKRGFKKMVASKKVNSDLVLGVGTLALALARENIVVLAGLSLLNYLNWKRSQANINEENEAYKENLLSPEIKAYSEKQSKWGMIFGGATWAFTRNPLRGMAVLLAANPKPAVSSAEYAWRQGDLVARERGYVIPSGGPLSQLSRTKTIVLDDTSRIFQASAEGMSCISQDENEGQVWCTVASLIEKSEHVWKEEVVQRAAQTGRTLRKAFEVQVENKGIKGEIQGITSFFGSKDFAERNGVDISAYELEAKRLEKEGFQVQYVAKNKECLGLLVGSKVTIIPEFKEVVNGLHENKWSIGVLQNSLHVNRNILSHYGVDDSWQQGDAVERVKLLRSNGEEVLFATDQNTDFPSISFEEIKNISQSTAYANRINMLVNEHFRAAKVWNVVGEMLAVWSIFTAPVIALFANALSLTFLSRAKRMSEKIFSYGELSKMDSSQPKVIPAKQDQIPWYTFNQEKVMNRLQVEKQYGLSNAQVNMRKEEYGMNQIEPKPSVPWIVSFMSQFKEFTSLILLGAAGLSVISGGWFDGLAMGTILVVNAIIGTLQERKAEKVVEALNQFRAPICKVIREEVEIEISSSELVPGDIVCLEAGDRVPADLRVVNSWNLEINEAMLTGESLPVEKKADAVLEECSLAERNNMLFMGTSVTRGKAVAIVVETGMRTEMGYMISLMKGEETEPTPLQQKVTSISKTFIKGAFVAGGLVLVAGLLRGLPITQMITTSVALTASAVPEGLPIMITIALSAGIFRMQKQNALVRKLSSLETLGRTTVICSDKTGTLTKNEMTVKVIATPNRLWSVTGDGYEPVGTIADVTSSKVAAAVDTEIEEAIYHKTENVPLENPDLARILQIGVLCNNSKLEQEDDLWVVKGDPTEGALLSLASKAGALQEGMASFERHHEEPFDSETKIMSVVCKESNAEELYKFSKGSVEAILTRCKWYQDNGQIYPLCDKQKEVILQQNEEFAKQALRVLGFAYSNGESDDLTFVGLVGMIDPPKPEVEESIREAIELGVKPVMITGDHPTTAISIAKQTGIWNREDRVLTGLEIDNMTDEELKEVVKSTSVFARVTPAHKLRIVTAFQSDGQIVAMTGDGVNDTPAIKKANIGIAMGQTGTEVTKEAADLILKKDHFGSIVEGVKEGRTIIGNIRKAVGCLLTGNLAEVLVTSAAVIAGMPIPLVPIQILLMNLITDALPAMILAVNPGNKTKQTKRQDIVDKDLYKKVITRGVLLGVGSLAVFGISLAVGVPLPVAQTSAFAALVAGQLIQTFSWRQEGSEETVRDWSKDRFFITALGTSWLVLLSAIYVPPLARIFHTVPLTLTQWIPVLLVAGTVSQIAKPIINLVSYKNTDLVKPVVSESALLKTV</sequence>
<dbReference type="InterPro" id="IPR008250">
    <property type="entry name" value="ATPase_P-typ_transduc_dom_A_sf"/>
</dbReference>
<evidence type="ECO:0000256" key="7">
    <source>
        <dbReference type="ARBA" id="ARBA00022568"/>
    </source>
</evidence>
<evidence type="ECO:0000256" key="9">
    <source>
        <dbReference type="ARBA" id="ARBA00022723"/>
    </source>
</evidence>
<evidence type="ECO:0000256" key="1">
    <source>
        <dbReference type="ARBA" id="ARBA00004651"/>
    </source>
</evidence>
<keyword evidence="7" id="KW-0106">Calcium</keyword>
<dbReference type="Gene3D" id="2.70.150.10">
    <property type="entry name" value="Calcium-transporting ATPase, cytoplasmic transduction domain A"/>
    <property type="match status" value="1"/>
</dbReference>
<feature type="transmembrane region" description="Helical" evidence="17">
    <location>
        <begin position="124"/>
        <end position="142"/>
    </location>
</feature>
<evidence type="ECO:0000256" key="15">
    <source>
        <dbReference type="ARBA" id="ARBA00023136"/>
    </source>
</evidence>
<dbReference type="InterPro" id="IPR018303">
    <property type="entry name" value="ATPase_P-typ_P_site"/>
</dbReference>
<protein>
    <recommendedName>
        <fullName evidence="3">P-type Ca(2+) transporter</fullName>
        <ecNumber evidence="3">7.2.2.10</ecNumber>
    </recommendedName>
</protein>
<dbReference type="InterPro" id="IPR023299">
    <property type="entry name" value="ATPase_P-typ_cyto_dom_N"/>
</dbReference>
<dbReference type="Gene3D" id="1.20.1110.10">
    <property type="entry name" value="Calcium-transporting ATPase, transmembrane domain"/>
    <property type="match status" value="1"/>
</dbReference>
<dbReference type="InterPro" id="IPR023214">
    <property type="entry name" value="HAD_sf"/>
</dbReference>
<dbReference type="Gene3D" id="3.40.50.1000">
    <property type="entry name" value="HAD superfamily/HAD-like"/>
    <property type="match status" value="2"/>
</dbReference>
<keyword evidence="6" id="KW-0597">Phosphoprotein</keyword>
<name>A0A1J9UT58_9BACI</name>
<dbReference type="InterPro" id="IPR036412">
    <property type="entry name" value="HAD-like_sf"/>
</dbReference>
<dbReference type="PRINTS" id="PR00120">
    <property type="entry name" value="HATPASE"/>
</dbReference>
<dbReference type="PROSITE" id="PS00154">
    <property type="entry name" value="ATPASE_E1_E2"/>
    <property type="match status" value="1"/>
</dbReference>
<comment type="similarity">
    <text evidence="2">Belongs to the cation transport ATPase (P-type) (TC 3.A.3) family. Type IIA subfamily.</text>
</comment>
<evidence type="ECO:0000256" key="10">
    <source>
        <dbReference type="ARBA" id="ARBA00022741"/>
    </source>
</evidence>
<keyword evidence="9" id="KW-0479">Metal-binding</keyword>
<dbReference type="RefSeq" id="WP_071717643.1">
    <property type="nucleotide sequence ID" value="NZ_CBCSHB010000009.1"/>
</dbReference>
<feature type="transmembrane region" description="Helical" evidence="17">
    <location>
        <begin position="191"/>
        <end position="215"/>
    </location>
</feature>
<dbReference type="GO" id="GO:0046872">
    <property type="term" value="F:metal ion binding"/>
    <property type="evidence" value="ECO:0007669"/>
    <property type="project" value="UniProtKB-KW"/>
</dbReference>
<dbReference type="GO" id="GO:0005886">
    <property type="term" value="C:plasma membrane"/>
    <property type="evidence" value="ECO:0007669"/>
    <property type="project" value="UniProtKB-SubCell"/>
</dbReference>
<keyword evidence="10" id="KW-0547">Nucleotide-binding</keyword>
<reference evidence="19 20" key="1">
    <citation type="submission" date="2016-06" db="EMBL/GenBank/DDBJ databases">
        <title>First insights into the genetic diversity and population structure of in the Bacillus cereus group bacteria from diverse marine environments.</title>
        <authorList>
            <person name="Liu Y."/>
            <person name="Lai Q."/>
            <person name="Shao Z."/>
        </authorList>
    </citation>
    <scope>NUCLEOTIDE SEQUENCE [LARGE SCALE GENOMIC DNA]</scope>
    <source>
        <strain evidence="19 20">NH24A2</strain>
    </source>
</reference>
<dbReference type="SUPFAM" id="SSF81653">
    <property type="entry name" value="Calcium ATPase, transduction domain A"/>
    <property type="match status" value="1"/>
</dbReference>
<dbReference type="PANTHER" id="PTHR43294">
    <property type="entry name" value="SODIUM/POTASSIUM-TRANSPORTING ATPASE SUBUNIT ALPHA"/>
    <property type="match status" value="1"/>
</dbReference>
<dbReference type="Pfam" id="PF00689">
    <property type="entry name" value="Cation_ATPase_C"/>
    <property type="match status" value="1"/>
</dbReference>
<feature type="transmembrane region" description="Helical" evidence="17">
    <location>
        <begin position="561"/>
        <end position="584"/>
    </location>
</feature>
<evidence type="ECO:0000256" key="5">
    <source>
        <dbReference type="ARBA" id="ARBA00022475"/>
    </source>
</evidence>
<dbReference type="GO" id="GO:0005524">
    <property type="term" value="F:ATP binding"/>
    <property type="evidence" value="ECO:0007669"/>
    <property type="project" value="UniProtKB-KW"/>
</dbReference>
<keyword evidence="7" id="KW-0109">Calcium transport</keyword>
<dbReference type="GO" id="GO:0005388">
    <property type="term" value="F:P-type calcium transporter activity"/>
    <property type="evidence" value="ECO:0007669"/>
    <property type="project" value="UniProtKB-EC"/>
</dbReference>
<dbReference type="InterPro" id="IPR023298">
    <property type="entry name" value="ATPase_P-typ_TM_dom_sf"/>
</dbReference>
<dbReference type="Pfam" id="PF00122">
    <property type="entry name" value="E1-E2_ATPase"/>
    <property type="match status" value="1"/>
</dbReference>
<proteinExistence type="inferred from homology"/>
<organism evidence="19 20">
    <name type="scientific">Bacillus paramycoides</name>
    <dbReference type="NCBI Taxonomy" id="2026194"/>
    <lineage>
        <taxon>Bacteria</taxon>
        <taxon>Bacillati</taxon>
        <taxon>Bacillota</taxon>
        <taxon>Bacilli</taxon>
        <taxon>Bacillales</taxon>
        <taxon>Bacillaceae</taxon>
        <taxon>Bacillus</taxon>
        <taxon>Bacillus cereus group</taxon>
    </lineage>
</organism>
<accession>A0A1J9UT58</accession>
<feature type="transmembrane region" description="Helical" evidence="17">
    <location>
        <begin position="901"/>
        <end position="917"/>
    </location>
</feature>
<dbReference type="SFLD" id="SFLDF00027">
    <property type="entry name" value="p-type_atpase"/>
    <property type="match status" value="1"/>
</dbReference>
<evidence type="ECO:0000256" key="4">
    <source>
        <dbReference type="ARBA" id="ARBA00022448"/>
    </source>
</evidence>
<feature type="domain" description="Cation-transporting P-type ATPase N-terminal" evidence="18">
    <location>
        <begin position="619"/>
        <end position="693"/>
    </location>
</feature>
<dbReference type="InterPro" id="IPR006068">
    <property type="entry name" value="ATPase_P-typ_cation-transptr_C"/>
</dbReference>
<dbReference type="GO" id="GO:0016887">
    <property type="term" value="F:ATP hydrolysis activity"/>
    <property type="evidence" value="ECO:0007669"/>
    <property type="project" value="InterPro"/>
</dbReference>
<dbReference type="GeneID" id="87590331"/>
<comment type="subcellular location">
    <subcellularLocation>
        <location evidence="1">Cell membrane</location>
        <topology evidence="1">Multi-pass membrane protein</topology>
    </subcellularLocation>
</comment>
<keyword evidence="5" id="KW-1003">Cell membrane</keyword>
<dbReference type="SFLD" id="SFLDS00003">
    <property type="entry name" value="Haloacid_Dehalogenase"/>
    <property type="match status" value="1"/>
</dbReference>
<dbReference type="PANTHER" id="PTHR43294:SF20">
    <property type="entry name" value="P-TYPE ATPASE"/>
    <property type="match status" value="1"/>
</dbReference>
<evidence type="ECO:0000256" key="17">
    <source>
        <dbReference type="SAM" id="Phobius"/>
    </source>
</evidence>
<evidence type="ECO:0000256" key="12">
    <source>
        <dbReference type="ARBA" id="ARBA00022967"/>
    </source>
</evidence>
<evidence type="ECO:0000313" key="19">
    <source>
        <dbReference type="EMBL" id="OJD82024.1"/>
    </source>
</evidence>
<evidence type="ECO:0000256" key="14">
    <source>
        <dbReference type="ARBA" id="ARBA00023065"/>
    </source>
</evidence>